<accession>A0ABN0X1I3</accession>
<evidence type="ECO:0000313" key="2">
    <source>
        <dbReference type="EMBL" id="GAA0352243.1"/>
    </source>
</evidence>
<feature type="domain" description="AB hydrolase-1" evidence="1">
    <location>
        <begin position="19"/>
        <end position="154"/>
    </location>
</feature>
<dbReference type="Proteomes" id="UP001500063">
    <property type="component" value="Unassembled WGS sequence"/>
</dbReference>
<sequence>MPVDGGEVWADDSGGDDLPLVLLHPGVGGSAFWDPILPRLTRQHRVIRYDVRGYSRSPRTTTRFSLLGDLTAVLDHFGLDRAILAGSSMGGATAIDFALNAPTRVAGLALVGPGVTGYEGLASPELMAQIEVLAKAGDMDGLVALALRTWAAAGPDPDPQATALLRSAIPAWFTNHPHLTPGAPAFDRLGELDVPCVLAVGERDQPEVVRCNEDMAARIPGCRLVRLTESDHYPTLREPEKVADLVLEFCADVS</sequence>
<dbReference type="InterPro" id="IPR029058">
    <property type="entry name" value="AB_hydrolase_fold"/>
</dbReference>
<dbReference type="EMBL" id="BAAABW010000016">
    <property type="protein sequence ID" value="GAA0352243.1"/>
    <property type="molecule type" value="Genomic_DNA"/>
</dbReference>
<dbReference type="PRINTS" id="PR00111">
    <property type="entry name" value="ABHYDROLASE"/>
</dbReference>
<gene>
    <name evidence="2" type="ORF">GCM10010319_31700</name>
</gene>
<dbReference type="PANTHER" id="PTHR43798:SF33">
    <property type="entry name" value="HYDROLASE, PUTATIVE (AFU_ORTHOLOGUE AFUA_2G14860)-RELATED"/>
    <property type="match status" value="1"/>
</dbReference>
<dbReference type="PANTHER" id="PTHR43798">
    <property type="entry name" value="MONOACYLGLYCEROL LIPASE"/>
    <property type="match status" value="1"/>
</dbReference>
<dbReference type="GO" id="GO:0016787">
    <property type="term" value="F:hydrolase activity"/>
    <property type="evidence" value="ECO:0007669"/>
    <property type="project" value="UniProtKB-KW"/>
</dbReference>
<keyword evidence="3" id="KW-1185">Reference proteome</keyword>
<evidence type="ECO:0000313" key="3">
    <source>
        <dbReference type="Proteomes" id="UP001500063"/>
    </source>
</evidence>
<proteinExistence type="predicted"/>
<organism evidence="2 3">
    <name type="scientific">Streptomyces blastmyceticus</name>
    <dbReference type="NCBI Taxonomy" id="68180"/>
    <lineage>
        <taxon>Bacteria</taxon>
        <taxon>Bacillati</taxon>
        <taxon>Actinomycetota</taxon>
        <taxon>Actinomycetes</taxon>
        <taxon>Kitasatosporales</taxon>
        <taxon>Streptomycetaceae</taxon>
        <taxon>Streptomyces</taxon>
    </lineage>
</organism>
<protein>
    <submittedName>
        <fullName evidence="2">Alpha/beta hydrolase</fullName>
    </submittedName>
</protein>
<dbReference type="Gene3D" id="3.40.50.1820">
    <property type="entry name" value="alpha/beta hydrolase"/>
    <property type="match status" value="1"/>
</dbReference>
<dbReference type="InterPro" id="IPR000073">
    <property type="entry name" value="AB_hydrolase_1"/>
</dbReference>
<dbReference type="InterPro" id="IPR050266">
    <property type="entry name" value="AB_hydrolase_sf"/>
</dbReference>
<comment type="caution">
    <text evidence="2">The sequence shown here is derived from an EMBL/GenBank/DDBJ whole genome shotgun (WGS) entry which is preliminary data.</text>
</comment>
<dbReference type="Pfam" id="PF00561">
    <property type="entry name" value="Abhydrolase_1"/>
    <property type="match status" value="1"/>
</dbReference>
<name>A0ABN0X1I3_9ACTN</name>
<dbReference type="SUPFAM" id="SSF53474">
    <property type="entry name" value="alpha/beta-Hydrolases"/>
    <property type="match status" value="1"/>
</dbReference>
<evidence type="ECO:0000259" key="1">
    <source>
        <dbReference type="Pfam" id="PF00561"/>
    </source>
</evidence>
<keyword evidence="2" id="KW-0378">Hydrolase</keyword>
<reference evidence="2 3" key="1">
    <citation type="journal article" date="2019" name="Int. J. Syst. Evol. Microbiol.">
        <title>The Global Catalogue of Microorganisms (GCM) 10K type strain sequencing project: providing services to taxonomists for standard genome sequencing and annotation.</title>
        <authorList>
            <consortium name="The Broad Institute Genomics Platform"/>
            <consortium name="The Broad Institute Genome Sequencing Center for Infectious Disease"/>
            <person name="Wu L."/>
            <person name="Ma J."/>
        </authorList>
    </citation>
    <scope>NUCLEOTIDE SEQUENCE [LARGE SCALE GENOMIC DNA]</scope>
    <source>
        <strain evidence="2 3">JCM 4565</strain>
    </source>
</reference>